<feature type="domain" description="DUF1232" evidence="5">
    <location>
        <begin position="75"/>
        <end position="107"/>
    </location>
</feature>
<keyword evidence="3" id="KW-1133">Transmembrane helix</keyword>
<evidence type="ECO:0000313" key="7">
    <source>
        <dbReference type="EMBL" id="TDS25633.1"/>
    </source>
</evidence>
<dbReference type="Proteomes" id="UP000198945">
    <property type="component" value="Unassembled WGS sequence"/>
</dbReference>
<reference evidence="6 8" key="1">
    <citation type="submission" date="2016-10" db="EMBL/GenBank/DDBJ databases">
        <authorList>
            <person name="de Groot N.N."/>
        </authorList>
    </citation>
    <scope>NUCLEOTIDE SEQUENCE [LARGE SCALE GENOMIC DNA]</scope>
    <source>
        <strain evidence="6 8">WG7</strain>
    </source>
</reference>
<dbReference type="EMBL" id="FNEH01000039">
    <property type="protein sequence ID" value="SDJ26815.1"/>
    <property type="molecule type" value="Genomic_DNA"/>
</dbReference>
<keyword evidence="2" id="KW-0812">Transmembrane</keyword>
<evidence type="ECO:0000256" key="2">
    <source>
        <dbReference type="ARBA" id="ARBA00022692"/>
    </source>
</evidence>
<dbReference type="EMBL" id="SOAA01000050">
    <property type="protein sequence ID" value="TDS25633.1"/>
    <property type="molecule type" value="Genomic_DNA"/>
</dbReference>
<accession>A0A1G8SDJ7</accession>
<keyword evidence="4" id="KW-0472">Membrane</keyword>
<comment type="subcellular location">
    <subcellularLocation>
        <location evidence="1">Endomembrane system</location>
        <topology evidence="1">Multi-pass membrane protein</topology>
    </subcellularLocation>
</comment>
<dbReference type="RefSeq" id="WP_089717725.1">
    <property type="nucleotide sequence ID" value="NZ_FNEH01000039.1"/>
</dbReference>
<evidence type="ECO:0000259" key="5">
    <source>
        <dbReference type="Pfam" id="PF06803"/>
    </source>
</evidence>
<dbReference type="AlphaFoldDB" id="A0A1G8SDJ7"/>
<evidence type="ECO:0000313" key="6">
    <source>
        <dbReference type="EMBL" id="SDJ26815.1"/>
    </source>
</evidence>
<evidence type="ECO:0000256" key="1">
    <source>
        <dbReference type="ARBA" id="ARBA00004127"/>
    </source>
</evidence>
<sequence length="139" mass="15792">MNKNFTENEVIRFLGRLGNKWGTGHDSVSTILRKTKKFLAKKKDKIKFLEKVVILLEMLEAHSEGKYEIDDGSLGLIISALAYLVLPTDLIPDMIVAVGFADDLYAFKLVFDQLSGEIEIFKNWQEKQLADNDEITVLD</sequence>
<evidence type="ECO:0000313" key="9">
    <source>
        <dbReference type="Proteomes" id="UP000295758"/>
    </source>
</evidence>
<name>A0A1G8SDJ7_9FIRM</name>
<dbReference type="InterPro" id="IPR010652">
    <property type="entry name" value="DUF1232"/>
</dbReference>
<dbReference type="GO" id="GO:0012505">
    <property type="term" value="C:endomembrane system"/>
    <property type="evidence" value="ECO:0007669"/>
    <property type="project" value="UniProtKB-SubCell"/>
</dbReference>
<reference evidence="7 9" key="2">
    <citation type="submission" date="2019-03" db="EMBL/GenBank/DDBJ databases">
        <title>Deep subsurface shale carbon reservoir microbial communities from Ohio and West Virginia, USA.</title>
        <authorList>
            <person name="Wrighton K."/>
        </authorList>
    </citation>
    <scope>NUCLEOTIDE SEQUENCE [LARGE SCALE GENOMIC DNA]</scope>
    <source>
        <strain evidence="7 9">UTICA-S4D12</strain>
    </source>
</reference>
<evidence type="ECO:0000256" key="3">
    <source>
        <dbReference type="ARBA" id="ARBA00022989"/>
    </source>
</evidence>
<organism evidence="6 8">
    <name type="scientific">Halanaerobium congolense</name>
    <dbReference type="NCBI Taxonomy" id="54121"/>
    <lineage>
        <taxon>Bacteria</taxon>
        <taxon>Bacillati</taxon>
        <taxon>Bacillota</taxon>
        <taxon>Clostridia</taxon>
        <taxon>Halanaerobiales</taxon>
        <taxon>Halanaerobiaceae</taxon>
        <taxon>Halanaerobium</taxon>
    </lineage>
</organism>
<evidence type="ECO:0000313" key="8">
    <source>
        <dbReference type="Proteomes" id="UP000198945"/>
    </source>
</evidence>
<evidence type="ECO:0000256" key="4">
    <source>
        <dbReference type="ARBA" id="ARBA00023136"/>
    </source>
</evidence>
<gene>
    <name evidence="7" type="ORF">BY453_1509</name>
    <name evidence="6" type="ORF">SAMN04515654_1396</name>
</gene>
<protein>
    <submittedName>
        <fullName evidence="7">Uncharacterized membrane protein YkvA (DUF1232 family)</fullName>
    </submittedName>
    <submittedName>
        <fullName evidence="6">Uncharacterized membrane protein YkvA, DUF1232 family</fullName>
    </submittedName>
</protein>
<dbReference type="Pfam" id="PF06803">
    <property type="entry name" value="DUF1232"/>
    <property type="match status" value="1"/>
</dbReference>
<dbReference type="Proteomes" id="UP000295758">
    <property type="component" value="Unassembled WGS sequence"/>
</dbReference>
<proteinExistence type="predicted"/>